<feature type="transmembrane region" description="Helical" evidence="1">
    <location>
        <begin position="12"/>
        <end position="33"/>
    </location>
</feature>
<keyword evidence="3" id="KW-1185">Reference proteome</keyword>
<proteinExistence type="predicted"/>
<keyword evidence="1" id="KW-1133">Transmembrane helix</keyword>
<dbReference type="AlphaFoldDB" id="A0A0J5P7U8"/>
<dbReference type="RefSeq" id="WP_047976029.1">
    <property type="nucleotide sequence ID" value="NZ_JWIZ01000008.1"/>
</dbReference>
<dbReference type="PATRIC" id="fig|67855.3.peg.2265"/>
<name>A0A0J5P7U8_9PAST</name>
<reference evidence="2 3" key="1">
    <citation type="submission" date="2014-12" db="EMBL/GenBank/DDBJ databases">
        <title>Reclassification of Actinobacillus muris as Muribacter muris.</title>
        <authorList>
            <person name="Christensen H."/>
            <person name="Nicklas W."/>
            <person name="Bisgaard M."/>
        </authorList>
    </citation>
    <scope>NUCLEOTIDE SEQUENCE [LARGE SCALE GENOMIC DNA]</scope>
    <source>
        <strain evidence="2 3">Ackerman80-443D</strain>
    </source>
</reference>
<evidence type="ECO:0000313" key="2">
    <source>
        <dbReference type="EMBL" id="KMK52286.1"/>
    </source>
</evidence>
<keyword evidence="1" id="KW-0812">Transmembrane</keyword>
<organism evidence="2 3">
    <name type="scientific">Muribacter muris</name>
    <dbReference type="NCBI Taxonomy" id="67855"/>
    <lineage>
        <taxon>Bacteria</taxon>
        <taxon>Pseudomonadati</taxon>
        <taxon>Pseudomonadota</taxon>
        <taxon>Gammaproteobacteria</taxon>
        <taxon>Pasteurellales</taxon>
        <taxon>Pasteurellaceae</taxon>
        <taxon>Muribacter</taxon>
    </lineage>
</organism>
<evidence type="ECO:0000313" key="3">
    <source>
        <dbReference type="Proteomes" id="UP000036270"/>
    </source>
</evidence>
<accession>A0A0J5P7U8</accession>
<dbReference type="STRING" id="67855.RO21_01475"/>
<gene>
    <name evidence="2" type="ORF">RO21_01475</name>
</gene>
<protein>
    <submittedName>
        <fullName evidence="2">Uncharacterized protein</fullName>
    </submittedName>
</protein>
<keyword evidence="1" id="KW-0472">Membrane</keyword>
<evidence type="ECO:0000256" key="1">
    <source>
        <dbReference type="SAM" id="Phobius"/>
    </source>
</evidence>
<comment type="caution">
    <text evidence="2">The sequence shown here is derived from an EMBL/GenBank/DDBJ whole genome shotgun (WGS) entry which is preliminary data.</text>
</comment>
<dbReference type="Proteomes" id="UP000036270">
    <property type="component" value="Unassembled WGS sequence"/>
</dbReference>
<dbReference type="EMBL" id="JWIZ01000008">
    <property type="protein sequence ID" value="KMK52286.1"/>
    <property type="molecule type" value="Genomic_DNA"/>
</dbReference>
<sequence length="117" mass="13637">MILEDTNRVAFIILSQIVPYYVGVVLVLLIVSFTKKVEKLKKKIRSNLLLRIEMTKKCIMIKELLNIFHSVRRVTHKIFGEGTVIKLEKGNITIAFSRFVEKTFKLDLCLKHNLISY</sequence>